<name>A0ABZ2C1M5_9PROT</name>
<protein>
    <recommendedName>
        <fullName evidence="3">Flagellar protein FlgN</fullName>
    </recommendedName>
</protein>
<dbReference type="Proteomes" id="UP001330434">
    <property type="component" value="Chromosome"/>
</dbReference>
<dbReference type="EMBL" id="CP133270">
    <property type="protein sequence ID" value="WVX66101.1"/>
    <property type="molecule type" value="Genomic_DNA"/>
</dbReference>
<organism evidence="1 2">
    <name type="scientific">Candidatus Bealeia paramacronuclearis</name>
    <dbReference type="NCBI Taxonomy" id="1921001"/>
    <lineage>
        <taxon>Bacteria</taxon>
        <taxon>Pseudomonadati</taxon>
        <taxon>Pseudomonadota</taxon>
        <taxon>Alphaproteobacteria</taxon>
        <taxon>Holosporales</taxon>
        <taxon>Holosporaceae</taxon>
        <taxon>Candidatus Bealeia</taxon>
    </lineage>
</organism>
<sequence length="154" mass="17596">MHTSLTAKIPQEVQEVLNLTDTLIAIVKEETRLIQKRNYKEAVTFQNKKGELLNEYAQAIAIMKSNPSLKENLSSSEKKRLEDKAEELHQISILNEITITAAYETCQKIMVVVMDIAQKELKENAPYNRTGAFYKPITRAYSNSFGAISLDRRF</sequence>
<evidence type="ECO:0000313" key="1">
    <source>
        <dbReference type="EMBL" id="WVX66101.1"/>
    </source>
</evidence>
<dbReference type="RefSeq" id="WP_331256635.1">
    <property type="nucleotide sequence ID" value="NZ_CP133270.1"/>
</dbReference>
<accession>A0ABZ2C1M5</accession>
<proteinExistence type="predicted"/>
<keyword evidence="2" id="KW-1185">Reference proteome</keyword>
<gene>
    <name evidence="1" type="ORF">Bealeia1_00272</name>
</gene>
<evidence type="ECO:0008006" key="3">
    <source>
        <dbReference type="Google" id="ProtNLM"/>
    </source>
</evidence>
<evidence type="ECO:0000313" key="2">
    <source>
        <dbReference type="Proteomes" id="UP001330434"/>
    </source>
</evidence>
<reference evidence="1 2" key="1">
    <citation type="journal article" date="2024" name="Environ. Microbiol.">
        <title>Novel evolutionary insights on the interactions of the Holosporales (Alphaproteobacteria) with eukaryotic hosts from comparative genomics.</title>
        <authorList>
            <person name="Giovannini M."/>
            <person name="Petroni G."/>
            <person name="Castelli M."/>
        </authorList>
    </citation>
    <scope>NUCLEOTIDE SEQUENCE [LARGE SCALE GENOMIC DNA]</scope>
    <source>
        <strain evidence="1 2">US_Bl 15I1</strain>
    </source>
</reference>